<evidence type="ECO:0000256" key="1">
    <source>
        <dbReference type="SAM" id="MobiDB-lite"/>
    </source>
</evidence>
<feature type="region of interest" description="Disordered" evidence="1">
    <location>
        <begin position="31"/>
        <end position="81"/>
    </location>
</feature>
<dbReference type="RefSeq" id="WP_264499163.1">
    <property type="nucleotide sequence ID" value="NZ_JAPDDS010000001.1"/>
</dbReference>
<gene>
    <name evidence="2" type="ORF">OKA04_00565</name>
</gene>
<evidence type="ECO:0000313" key="3">
    <source>
        <dbReference type="Proteomes" id="UP001207930"/>
    </source>
</evidence>
<reference evidence="2 3" key="1">
    <citation type="submission" date="2022-10" db="EMBL/GenBank/DDBJ databases">
        <title>Luteolibacter flavescens strain MCCC 1K03193, whole genome shotgun sequencing project.</title>
        <authorList>
            <person name="Zhao G."/>
            <person name="Shen L."/>
        </authorList>
    </citation>
    <scope>NUCLEOTIDE SEQUENCE [LARGE SCALE GENOMIC DNA]</scope>
    <source>
        <strain evidence="2 3">MCCC 1K03193</strain>
    </source>
</reference>
<organism evidence="2 3">
    <name type="scientific">Luteolibacter flavescens</name>
    <dbReference type="NCBI Taxonomy" id="1859460"/>
    <lineage>
        <taxon>Bacteria</taxon>
        <taxon>Pseudomonadati</taxon>
        <taxon>Verrucomicrobiota</taxon>
        <taxon>Verrucomicrobiia</taxon>
        <taxon>Verrucomicrobiales</taxon>
        <taxon>Verrucomicrobiaceae</taxon>
        <taxon>Luteolibacter</taxon>
    </lineage>
</organism>
<accession>A0ABT3FI19</accession>
<proteinExistence type="predicted"/>
<name>A0ABT3FI19_9BACT</name>
<keyword evidence="3" id="KW-1185">Reference proteome</keyword>
<evidence type="ECO:0008006" key="4">
    <source>
        <dbReference type="Google" id="ProtNLM"/>
    </source>
</evidence>
<dbReference type="EMBL" id="JAPDDS010000001">
    <property type="protein sequence ID" value="MCW1883200.1"/>
    <property type="molecule type" value="Genomic_DNA"/>
</dbReference>
<dbReference type="Proteomes" id="UP001207930">
    <property type="component" value="Unassembled WGS sequence"/>
</dbReference>
<protein>
    <recommendedName>
        <fullName evidence="4">Lipase helper protein</fullName>
    </recommendedName>
</protein>
<sequence>MKSLPTLGLVIAAVAVTLVIEESRISSLRRELEEARKPPTHLPTTHGKTLASASVTANGQTNAPTKAGDRRAQTGTSSGVNEEMIAKSVRKMWDLPAGKAMMNQGVKTAVVMMYEDYIDTLGLTKDETDYFRTLLGQEMADQQELGMKMANATPEEREAMARELEERKKANEETITTFLNSEEDSKRLADYKNRIPERQQLDGIRATFGAKNAALDKAAEGKLVDALYQARITSPAVDAAGDGGLVTSFERHWESQEQALMKEAATFLDEPQLAALKDYRQQLKEMQLVNLEMTEKMMSEGDLEDDEE</sequence>
<comment type="caution">
    <text evidence="2">The sequence shown here is derived from an EMBL/GenBank/DDBJ whole genome shotgun (WGS) entry which is preliminary data.</text>
</comment>
<feature type="compositionally biased region" description="Polar residues" evidence="1">
    <location>
        <begin position="42"/>
        <end position="64"/>
    </location>
</feature>
<evidence type="ECO:0000313" key="2">
    <source>
        <dbReference type="EMBL" id="MCW1883200.1"/>
    </source>
</evidence>